<evidence type="ECO:0000256" key="6">
    <source>
        <dbReference type="ARBA" id="ARBA00022989"/>
    </source>
</evidence>
<evidence type="ECO:0000256" key="3">
    <source>
        <dbReference type="ARBA" id="ARBA00022448"/>
    </source>
</evidence>
<evidence type="ECO:0000256" key="9">
    <source>
        <dbReference type="ARBA" id="ARBA00045999"/>
    </source>
</evidence>
<keyword evidence="7" id="KW-0472">Membrane</keyword>
<keyword evidence="4" id="KW-0812">Transmembrane</keyword>
<proteinExistence type="inferred from homology"/>
<dbReference type="Ensembl" id="ENSSSCT00070039848.1">
    <property type="protein sequence ID" value="ENSSSCP00070033375.1"/>
    <property type="gene ID" value="ENSSSCG00070020098.1"/>
</dbReference>
<reference evidence="10" key="2">
    <citation type="submission" date="2025-08" db="UniProtKB">
        <authorList>
            <consortium name="Ensembl"/>
        </authorList>
    </citation>
    <scope>IDENTIFICATION</scope>
</reference>
<accession>A0A4X1UYA8</accession>
<sequence length="81" mass="8974">ISFSLESILSKYVALLVINAIIVLHGEPVFKNTGQGVDQGMGRYCKELEMKSQLIKLVRSIGTIVRVLFITVNSIEIVLLL</sequence>
<dbReference type="GO" id="GO:0016020">
    <property type="term" value="C:membrane"/>
    <property type="evidence" value="ECO:0007669"/>
    <property type="project" value="UniProtKB-SubCell"/>
</dbReference>
<evidence type="ECO:0000313" key="10">
    <source>
        <dbReference type="Ensembl" id="ENSSSCP00070033375.1"/>
    </source>
</evidence>
<dbReference type="PANTHER" id="PTHR15858">
    <property type="entry name" value="IMMEDIATE EARLY RESPONSE 3-INTERACTING PROTEIN 1"/>
    <property type="match status" value="1"/>
</dbReference>
<protein>
    <recommendedName>
        <fullName evidence="2">Immediate early response 3-interacting protein 1</fullName>
    </recommendedName>
</protein>
<organism evidence="10 11">
    <name type="scientific">Sus scrofa</name>
    <name type="common">Pig</name>
    <dbReference type="NCBI Taxonomy" id="9823"/>
    <lineage>
        <taxon>Eukaryota</taxon>
        <taxon>Metazoa</taxon>
        <taxon>Chordata</taxon>
        <taxon>Craniata</taxon>
        <taxon>Vertebrata</taxon>
        <taxon>Euteleostomi</taxon>
        <taxon>Mammalia</taxon>
        <taxon>Eutheria</taxon>
        <taxon>Laurasiatheria</taxon>
        <taxon>Artiodactyla</taxon>
        <taxon>Suina</taxon>
        <taxon>Suidae</taxon>
        <taxon>Sus</taxon>
    </lineage>
</organism>
<evidence type="ECO:0000256" key="5">
    <source>
        <dbReference type="ARBA" id="ARBA00022927"/>
    </source>
</evidence>
<keyword evidence="6" id="KW-1133">Transmembrane helix</keyword>
<evidence type="ECO:0000256" key="7">
    <source>
        <dbReference type="ARBA" id="ARBA00023136"/>
    </source>
</evidence>
<comment type="subcellular location">
    <subcellularLocation>
        <location evidence="1">Membrane</location>
    </subcellularLocation>
</comment>
<dbReference type="PANTHER" id="PTHR15858:SF0">
    <property type="entry name" value="IMMEDIATE EARLY RESPONSE 3-INTERACTING PROTEIN 1"/>
    <property type="match status" value="1"/>
</dbReference>
<evidence type="ECO:0000256" key="4">
    <source>
        <dbReference type="ARBA" id="ARBA00022692"/>
    </source>
</evidence>
<dbReference type="InterPro" id="IPR013880">
    <property type="entry name" value="Yos1"/>
</dbReference>
<keyword evidence="5" id="KW-0653">Protein transport</keyword>
<evidence type="ECO:0000256" key="1">
    <source>
        <dbReference type="ARBA" id="ARBA00004370"/>
    </source>
</evidence>
<dbReference type="Proteomes" id="UP000314985">
    <property type="component" value="Chromosome 15"/>
</dbReference>
<evidence type="ECO:0000256" key="8">
    <source>
        <dbReference type="ARBA" id="ARBA00024203"/>
    </source>
</evidence>
<comment type="similarity">
    <text evidence="8">Belongs to the YOS1 family.</text>
</comment>
<name>A0A4X1UYA8_PIG</name>
<dbReference type="AlphaFoldDB" id="A0A4X1UYA8"/>
<comment type="function">
    <text evidence="9">Regulator of endoplasmic reticulum secretion that acts as a key determinant of brain size. Required for secretion of extracellular matrix proteins. Required for correct brain development by depositing sufficient extracellular matrix proteins for tissue integrity and the proliferation of neural progenitors. Acts as a regulator of the unfolded protein response (UPR).</text>
</comment>
<evidence type="ECO:0000256" key="2">
    <source>
        <dbReference type="ARBA" id="ARBA00016434"/>
    </source>
</evidence>
<reference evidence="10 11" key="1">
    <citation type="submission" date="2017-08" db="EMBL/GenBank/DDBJ databases">
        <title>USMARCv1.0.</title>
        <authorList>
            <person name="Hannum G.I."/>
            <person name="Koren S."/>
            <person name="Schroeder S.G."/>
            <person name="Chin S.C."/>
            <person name="Nonneman D.J."/>
            <person name="Becker S.A."/>
            <person name="Rosen B.D."/>
            <person name="Bickhart D.M."/>
            <person name="Putnam N.H."/>
            <person name="Green R.E."/>
            <person name="Tuggle C.K."/>
            <person name="Liu H."/>
            <person name="Rohrer G.A."/>
            <person name="Warr A."/>
            <person name="Hall R."/>
            <person name="Kim K."/>
            <person name="Hume D.A."/>
            <person name="Talbot R."/>
            <person name="Chow W."/>
            <person name="Howe K."/>
            <person name="Schwartz A.S."/>
            <person name="Watson M."/>
            <person name="Archibald A.L."/>
            <person name="Phillippy A.M."/>
            <person name="Smith T.P.L."/>
        </authorList>
    </citation>
    <scope>NUCLEOTIDE SEQUENCE [LARGE SCALE GENOMIC DNA]</scope>
</reference>
<dbReference type="GO" id="GO:0015031">
    <property type="term" value="P:protein transport"/>
    <property type="evidence" value="ECO:0007669"/>
    <property type="project" value="UniProtKB-KW"/>
</dbReference>
<evidence type="ECO:0000313" key="11">
    <source>
        <dbReference type="Proteomes" id="UP000314985"/>
    </source>
</evidence>
<dbReference type="Pfam" id="PF08571">
    <property type="entry name" value="Yos1"/>
    <property type="match status" value="1"/>
</dbReference>
<keyword evidence="3" id="KW-0813">Transport</keyword>